<dbReference type="PANTHER" id="PTHR38108">
    <property type="entry name" value="UPF0319 PROTEIN YCCT"/>
    <property type="match status" value="1"/>
</dbReference>
<protein>
    <recommendedName>
        <fullName evidence="3">UPF0319 protein PG915_20235</fullName>
    </recommendedName>
</protein>
<organism evidence="4">
    <name type="scientific">Vibrio chaetopteri</name>
    <dbReference type="NCBI Taxonomy" id="3016528"/>
    <lineage>
        <taxon>Bacteria</taxon>
        <taxon>Pseudomonadati</taxon>
        <taxon>Pseudomonadota</taxon>
        <taxon>Gammaproteobacteria</taxon>
        <taxon>Vibrionales</taxon>
        <taxon>Vibrionaceae</taxon>
        <taxon>Vibrio</taxon>
    </lineage>
</organism>
<evidence type="ECO:0000256" key="1">
    <source>
        <dbReference type="ARBA" id="ARBA00008490"/>
    </source>
</evidence>
<accession>A0AAU8BN08</accession>
<dbReference type="EMBL" id="CP115921">
    <property type="protein sequence ID" value="XCD17628.1"/>
    <property type="molecule type" value="Genomic_DNA"/>
</dbReference>
<comment type="similarity">
    <text evidence="1 3">Belongs to the UPF0319 family.</text>
</comment>
<dbReference type="AlphaFoldDB" id="A0AAU8BN08"/>
<dbReference type="PROSITE" id="PS51257">
    <property type="entry name" value="PROKAR_LIPOPROTEIN"/>
    <property type="match status" value="1"/>
</dbReference>
<dbReference type="RefSeq" id="WP_353498809.1">
    <property type="nucleotide sequence ID" value="NZ_CP115921.1"/>
</dbReference>
<gene>
    <name evidence="4" type="ORF">PG915_20235</name>
</gene>
<keyword evidence="2 3" id="KW-0732">Signal</keyword>
<dbReference type="PANTHER" id="PTHR38108:SF1">
    <property type="entry name" value="UPF0319 PROTEIN YCCT"/>
    <property type="match status" value="1"/>
</dbReference>
<sequence precursor="true">MKASNLIAAALLVGCSSLAMADVTIKIPDNVDLLSVNAGDPTTDSSGFFSSGETATLPDGVNQIVFKYEPFFDVNRDERKVISSKAIIARFEATDAELTLNVPTYRDARQAQKNIDNLEWSLTDKNDQVVPVVEDKLIKDGMQIGRDYNREADDYNRKGGVAALTVATTAAVVTTTAAATTAAATTAAQPTTLPATAPAAGDNTAEEMLIFWYNKADAETKARFKEYVSKN</sequence>
<name>A0AAU8BN08_9VIBR</name>
<reference evidence="4" key="1">
    <citation type="submission" date="2023-01" db="EMBL/GenBank/DDBJ databases">
        <title>Vibrio sp. CB1-14 genome sequencing.</title>
        <authorList>
            <person name="Otstavnykh N."/>
            <person name="Isaeva M."/>
            <person name="Meleshko D."/>
        </authorList>
    </citation>
    <scope>NUCLEOTIDE SEQUENCE</scope>
    <source>
        <strain evidence="4">CB1-14</strain>
    </source>
</reference>
<evidence type="ECO:0000256" key="2">
    <source>
        <dbReference type="ARBA" id="ARBA00022729"/>
    </source>
</evidence>
<evidence type="ECO:0000313" key="4">
    <source>
        <dbReference type="EMBL" id="XCD17628.1"/>
    </source>
</evidence>
<evidence type="ECO:0000256" key="3">
    <source>
        <dbReference type="HAMAP-Rule" id="MF_00789"/>
    </source>
</evidence>
<dbReference type="InterPro" id="IPR018635">
    <property type="entry name" value="UPF0319"/>
</dbReference>
<dbReference type="KEGG" id="vck:PG915_20235"/>
<feature type="signal peptide" evidence="3">
    <location>
        <begin position="1"/>
        <end position="21"/>
    </location>
</feature>
<proteinExistence type="inferred from homology"/>
<feature type="chain" id="PRO_5043063387" description="UPF0319 protein PG915_20235" evidence="3">
    <location>
        <begin position="22"/>
        <end position="231"/>
    </location>
</feature>
<dbReference type="HAMAP" id="MF_00789">
    <property type="entry name" value="UPF0319"/>
    <property type="match status" value="1"/>
</dbReference>
<dbReference type="Pfam" id="PF09829">
    <property type="entry name" value="DUF2057"/>
    <property type="match status" value="1"/>
</dbReference>